<feature type="binding site" evidence="2">
    <location>
        <position position="56"/>
    </location>
    <ligand>
        <name>substrate</name>
    </ligand>
</feature>
<dbReference type="NCBIfam" id="NF011405">
    <property type="entry name" value="PRK14830.1"/>
    <property type="match status" value="1"/>
</dbReference>
<feature type="binding site" evidence="2">
    <location>
        <position position="88"/>
    </location>
    <ligand>
        <name>substrate</name>
    </ligand>
</feature>
<feature type="compositionally biased region" description="Polar residues" evidence="3">
    <location>
        <begin position="1"/>
        <end position="17"/>
    </location>
</feature>
<feature type="active site" description="Proton acceptor" evidence="2">
    <location>
        <position position="87"/>
    </location>
</feature>
<evidence type="ECO:0000256" key="1">
    <source>
        <dbReference type="ARBA" id="ARBA00022679"/>
    </source>
</evidence>
<feature type="binding site" evidence="2">
    <location>
        <position position="226"/>
    </location>
    <ligand>
        <name>Mg(2+)</name>
        <dbReference type="ChEBI" id="CHEBI:18420"/>
    </ligand>
</feature>
<feature type="active site" evidence="2">
    <location>
        <position position="39"/>
    </location>
</feature>
<dbReference type="PANTHER" id="PTHR10291:SF0">
    <property type="entry name" value="DEHYDRODOLICHYL DIPHOSPHATE SYNTHASE 2"/>
    <property type="match status" value="1"/>
</dbReference>
<dbReference type="CDD" id="cd00475">
    <property type="entry name" value="Cis_IPPS"/>
    <property type="match status" value="1"/>
</dbReference>
<reference evidence="4 5" key="1">
    <citation type="submission" date="2024-08" db="EMBL/GenBank/DDBJ databases">
        <title>Whole-genome sequencing of halo(alkali)philic microorganisms from hypersaline lakes.</title>
        <authorList>
            <person name="Sorokin D.Y."/>
            <person name="Merkel A.Y."/>
            <person name="Messina E."/>
            <person name="Yakimov M."/>
        </authorList>
    </citation>
    <scope>NUCLEOTIDE SEQUENCE [LARGE SCALE GENOMIC DNA]</scope>
    <source>
        <strain evidence="4 5">AB-hyl4</strain>
    </source>
</reference>
<proteinExistence type="inferred from homology"/>
<dbReference type="Proteomes" id="UP001575105">
    <property type="component" value="Unassembled WGS sequence"/>
</dbReference>
<comment type="function">
    <text evidence="2">Catalyzes the condensation of isopentenyl diphosphate (IPP) with allylic pyrophosphates generating different type of terpenoids.</text>
</comment>
<comment type="cofactor">
    <cofactor evidence="2">
        <name>Mg(2+)</name>
        <dbReference type="ChEBI" id="CHEBI:18420"/>
    </cofactor>
    <text evidence="2">Binds 2 magnesium ions per subunit.</text>
</comment>
<dbReference type="InterPro" id="IPR001441">
    <property type="entry name" value="UPP_synth-like"/>
</dbReference>
<feature type="binding site" evidence="2">
    <location>
        <begin position="213"/>
        <end position="215"/>
    </location>
    <ligand>
        <name>substrate</name>
    </ligand>
</feature>
<dbReference type="EMBL" id="JBGUBD010000002">
    <property type="protein sequence ID" value="MFA9477327.1"/>
    <property type="molecule type" value="Genomic_DNA"/>
</dbReference>
<feature type="binding site" evidence="2">
    <location>
        <position position="44"/>
    </location>
    <ligand>
        <name>substrate</name>
    </ligand>
</feature>
<keyword evidence="2" id="KW-0460">Magnesium</keyword>
<evidence type="ECO:0000256" key="2">
    <source>
        <dbReference type="HAMAP-Rule" id="MF_01139"/>
    </source>
</evidence>
<gene>
    <name evidence="4" type="ORF">ACERK3_03350</name>
</gene>
<comment type="caution">
    <text evidence="4">The sequence shown here is derived from an EMBL/GenBank/DDBJ whole genome shotgun (WGS) entry which is preliminary data.</text>
</comment>
<feature type="region of interest" description="Disordered" evidence="3">
    <location>
        <begin position="1"/>
        <end position="25"/>
    </location>
</feature>
<dbReference type="Pfam" id="PF01255">
    <property type="entry name" value="Prenyltransf"/>
    <property type="match status" value="1"/>
</dbReference>
<dbReference type="RefSeq" id="WP_425344252.1">
    <property type="nucleotide sequence ID" value="NZ_JBGUBD010000002.1"/>
</dbReference>
<dbReference type="NCBIfam" id="TIGR00055">
    <property type="entry name" value="uppS"/>
    <property type="match status" value="1"/>
</dbReference>
<keyword evidence="1 2" id="KW-0808">Transferase</keyword>
<feature type="binding site" evidence="2">
    <location>
        <position position="207"/>
    </location>
    <ligand>
        <name>substrate</name>
    </ligand>
</feature>
<comment type="subunit">
    <text evidence="2">Homodimer.</text>
</comment>
<comment type="similarity">
    <text evidence="2">Belongs to the UPP synthase family.</text>
</comment>
<dbReference type="InterPro" id="IPR018520">
    <property type="entry name" value="UPP_synth-like_CS"/>
</dbReference>
<dbReference type="Gene3D" id="3.40.1180.10">
    <property type="entry name" value="Decaprenyl diphosphate synthase-like"/>
    <property type="match status" value="1"/>
</dbReference>
<protein>
    <recommendedName>
        <fullName evidence="2">Isoprenyl transferase</fullName>
        <ecNumber evidence="2">2.5.1.-</ecNumber>
    </recommendedName>
</protein>
<accession>A0ABV4U392</accession>
<keyword evidence="5" id="KW-1185">Reference proteome</keyword>
<dbReference type="EC" id="2.5.1.-" evidence="2"/>
<feature type="binding site" evidence="2">
    <location>
        <begin position="40"/>
        <end position="43"/>
    </location>
    <ligand>
        <name>substrate</name>
    </ligand>
</feature>
<keyword evidence="2" id="KW-0479">Metal-binding</keyword>
<name>A0ABV4U392_9BACT</name>
<dbReference type="InterPro" id="IPR036424">
    <property type="entry name" value="UPP_synth-like_sf"/>
</dbReference>
<feature type="binding site" evidence="2">
    <location>
        <begin position="84"/>
        <end position="86"/>
    </location>
    <ligand>
        <name>substrate</name>
    </ligand>
</feature>
<dbReference type="HAMAP" id="MF_01139">
    <property type="entry name" value="ISPT"/>
    <property type="match status" value="1"/>
</dbReference>
<dbReference type="SUPFAM" id="SSF64005">
    <property type="entry name" value="Undecaprenyl diphosphate synthase"/>
    <property type="match status" value="1"/>
</dbReference>
<organism evidence="4 5">
    <name type="scientific">Natronomicrosphaera hydrolytica</name>
    <dbReference type="NCBI Taxonomy" id="3242702"/>
    <lineage>
        <taxon>Bacteria</taxon>
        <taxon>Pseudomonadati</taxon>
        <taxon>Planctomycetota</taxon>
        <taxon>Phycisphaerae</taxon>
        <taxon>Phycisphaerales</taxon>
        <taxon>Phycisphaeraceae</taxon>
        <taxon>Natronomicrosphaera</taxon>
    </lineage>
</organism>
<dbReference type="PANTHER" id="PTHR10291">
    <property type="entry name" value="DEHYDRODOLICHYL DIPHOSPHATE SYNTHASE FAMILY MEMBER"/>
    <property type="match status" value="1"/>
</dbReference>
<evidence type="ECO:0000256" key="3">
    <source>
        <dbReference type="SAM" id="MobiDB-lite"/>
    </source>
</evidence>
<feature type="binding site" evidence="2">
    <location>
        <position position="90"/>
    </location>
    <ligand>
        <name>substrate</name>
    </ligand>
</feature>
<feature type="binding site" evidence="2">
    <location>
        <position position="39"/>
    </location>
    <ligand>
        <name>Mg(2+)</name>
        <dbReference type="ChEBI" id="CHEBI:18420"/>
    </ligand>
</feature>
<evidence type="ECO:0000313" key="5">
    <source>
        <dbReference type="Proteomes" id="UP001575105"/>
    </source>
</evidence>
<dbReference type="GO" id="GO:0016740">
    <property type="term" value="F:transferase activity"/>
    <property type="evidence" value="ECO:0007669"/>
    <property type="project" value="UniProtKB-KW"/>
</dbReference>
<evidence type="ECO:0000313" key="4">
    <source>
        <dbReference type="EMBL" id="MFA9477327.1"/>
    </source>
</evidence>
<sequence length="260" mass="28997">MPSTTANQQDATGTPQPGDTPRLELPSAELPRHVAVIMDGNGRWAQQRGQDRTFGHRKGAEAVRAVVTESAKLGLDVLTLYSFSTENWTRSQSEVAFLMNLYVEYLVRERETLAENNVRFIQIGRREGLPTPVLHEMDQVIEATSKNTGLTLALALNYGSRAEITDAVRAIARKVAAGELSPDAIEDTTISNHLYTAGLPDPDLLIRTAGEMRLSNYLLWQISYAEFYVADVCWPDFQVEAYHKALRAYAKRQRKFGAVV</sequence>
<feature type="binding site" evidence="2">
    <location>
        <position position="52"/>
    </location>
    <ligand>
        <name>substrate</name>
    </ligand>
</feature>
<dbReference type="PROSITE" id="PS01066">
    <property type="entry name" value="UPP_SYNTHASE"/>
    <property type="match status" value="1"/>
</dbReference>